<keyword evidence="1" id="KW-0175">Coiled coil</keyword>
<name>A0A6L2MIW3_TANCI</name>
<organism evidence="4">
    <name type="scientific">Tanacetum cinerariifolium</name>
    <name type="common">Dalmatian daisy</name>
    <name type="synonym">Chrysanthemum cinerariifolium</name>
    <dbReference type="NCBI Taxonomy" id="118510"/>
    <lineage>
        <taxon>Eukaryota</taxon>
        <taxon>Viridiplantae</taxon>
        <taxon>Streptophyta</taxon>
        <taxon>Embryophyta</taxon>
        <taxon>Tracheophyta</taxon>
        <taxon>Spermatophyta</taxon>
        <taxon>Magnoliopsida</taxon>
        <taxon>eudicotyledons</taxon>
        <taxon>Gunneridae</taxon>
        <taxon>Pentapetalae</taxon>
        <taxon>asterids</taxon>
        <taxon>campanulids</taxon>
        <taxon>Asterales</taxon>
        <taxon>Asteraceae</taxon>
        <taxon>Asteroideae</taxon>
        <taxon>Anthemideae</taxon>
        <taxon>Anthemidinae</taxon>
        <taxon>Tanacetum</taxon>
    </lineage>
</organism>
<gene>
    <name evidence="4" type="ORF">Tci_044402</name>
</gene>
<feature type="coiled-coil region" evidence="1">
    <location>
        <begin position="161"/>
        <end position="223"/>
    </location>
</feature>
<evidence type="ECO:0000256" key="1">
    <source>
        <dbReference type="SAM" id="Coils"/>
    </source>
</evidence>
<dbReference type="SUPFAM" id="SSF56672">
    <property type="entry name" value="DNA/RNA polymerases"/>
    <property type="match status" value="1"/>
</dbReference>
<evidence type="ECO:0000259" key="3">
    <source>
        <dbReference type="Pfam" id="PF07727"/>
    </source>
</evidence>
<feature type="region of interest" description="Disordered" evidence="2">
    <location>
        <begin position="524"/>
        <end position="603"/>
    </location>
</feature>
<comment type="caution">
    <text evidence="4">The sequence shown here is derived from an EMBL/GenBank/DDBJ whole genome shotgun (WGS) entry which is preliminary data.</text>
</comment>
<evidence type="ECO:0000256" key="2">
    <source>
        <dbReference type="SAM" id="MobiDB-lite"/>
    </source>
</evidence>
<reference evidence="4" key="1">
    <citation type="journal article" date="2019" name="Sci. Rep.">
        <title>Draft genome of Tanacetum cinerariifolium, the natural source of mosquito coil.</title>
        <authorList>
            <person name="Yamashiro T."/>
            <person name="Shiraishi A."/>
            <person name="Satake H."/>
            <person name="Nakayama K."/>
        </authorList>
    </citation>
    <scope>NUCLEOTIDE SEQUENCE</scope>
</reference>
<dbReference type="EMBL" id="BKCJ010006491">
    <property type="protein sequence ID" value="GEU72424.1"/>
    <property type="molecule type" value="Genomic_DNA"/>
</dbReference>
<evidence type="ECO:0000313" key="4">
    <source>
        <dbReference type="EMBL" id="GEU72424.1"/>
    </source>
</evidence>
<dbReference type="InterPro" id="IPR013103">
    <property type="entry name" value="RVT_2"/>
</dbReference>
<feature type="compositionally biased region" description="Low complexity" evidence="2">
    <location>
        <begin position="555"/>
        <end position="569"/>
    </location>
</feature>
<dbReference type="AlphaFoldDB" id="A0A6L2MIW3"/>
<accession>A0A6L2MIW3</accession>
<feature type="domain" description="Reverse transcriptase Ty1/copia-type" evidence="3">
    <location>
        <begin position="883"/>
        <end position="1124"/>
    </location>
</feature>
<feature type="compositionally biased region" description="Polar residues" evidence="2">
    <location>
        <begin position="570"/>
        <end position="581"/>
    </location>
</feature>
<dbReference type="Pfam" id="PF07727">
    <property type="entry name" value="RVT_2"/>
    <property type="match status" value="1"/>
</dbReference>
<protein>
    <submittedName>
        <fullName evidence="4">Retrovirus-related Pol polyprotein from transposon TNT 1-94</fullName>
    </submittedName>
</protein>
<sequence>MLAKAQEAGHILDEEQLAFLANPGIPAAQAQTIIPHNAAFQTENLDTYDSDCDDLSNAQAVLMANISNYGSNVISEVPNSDNFLNYMDNQSVHALQDFEQSLVMDFTDNEINIDSNIIPCSQYLQEIQQETVQDTNLQTQQDSMILSVIEPVREKIIYSQMDDMIKEKLALKEKVDSLEQNLSKQITEKECLLETFNAFKNKSKEKENEYMETKIDLEEKKAQRMKPTLYDGSVISEKHVAMPMIDNEEALILEQESRSKMSEKAKDPENVKQNISHKPIDYEKLNRLTEDFGTRELTEDFEKHFTPEQELSAEQAFWLSISNPTIKSSLPPVGVEVPSELPKVSLVNKSLKNLKFQLAQFDSVVKKRTTPNALTEEYFEKNDLKAQLKDKDTTICKLKDTIKSLRKNKKEETINHDRCDLSTINAELENSVARLFFENEHLCKEIDHVKQDLKAQIQDKVFMITSLKNDLRKLKGKATVDNAAQIPSAITVELLVYVRDTCASAIRLSETKVARTPMNKIKKDTFAEPIASSSTTQETHDSNKPMLHSTGVKCSTSASGSKSSGNTKNNRISQPSSSNKINKVEDQPRNVKTRKNNKTRVKKVKCDDHVMQSSTKANSVSVSINNAPITNSINDVKSSCLYVICVLPKQPTSHSDEIPKPEIKVYCRKPKNVKHIGLSKIAKIVESKNANHSKPNYTWGSIATDIPSSSSLVMTGYPDCTLIQERSDCKDYGILGFSLVTRTKKAFIIYNRRTWIITETIHVTLNELSAMASKQFSLGPGLYVMTHATPSTRLVSNPVSQQPYIPPNRDDWDRLFKSMFDEYFNPPIIAVSSDQEVAAPRAEGLAESPVSTSIDQDAPSTTMIEPSWIDAIQEEIQEIERLKVWELVSCTDNVFLIKLKWIYKIKKDESGEVLKNKTRLVAQGFRQEEGIDFEESFALVARIEAIRIFITNVAHKNMTIYQMDVKTAFLNGELKEEIYVSQPEGLVNQDNPSQVYKLKKALYSLKQAPRAWYDMLSSFFISQQFSNGAVDPTLFTRHARKDLLLVQIYVGDIIFASTNTAMCDEFANQMTNKFKISMMGQMSFFLGLQISQSPRGIFINQSKYAFEIVEKYGLTCTNSVDTTMSENKKLDEDL</sequence>
<dbReference type="InterPro" id="IPR043502">
    <property type="entry name" value="DNA/RNA_pol_sf"/>
</dbReference>
<proteinExistence type="predicted"/>
<feature type="compositionally biased region" description="Basic residues" evidence="2">
    <location>
        <begin position="591"/>
        <end position="603"/>
    </location>
</feature>